<feature type="non-terminal residue" evidence="1">
    <location>
        <position position="1"/>
    </location>
</feature>
<keyword evidence="2" id="KW-1185">Reference proteome</keyword>
<organism evidence="1 2">
    <name type="scientific">Mucor saturninus</name>
    <dbReference type="NCBI Taxonomy" id="64648"/>
    <lineage>
        <taxon>Eukaryota</taxon>
        <taxon>Fungi</taxon>
        <taxon>Fungi incertae sedis</taxon>
        <taxon>Mucoromycota</taxon>
        <taxon>Mucoromycotina</taxon>
        <taxon>Mucoromycetes</taxon>
        <taxon>Mucorales</taxon>
        <taxon>Mucorineae</taxon>
        <taxon>Mucoraceae</taxon>
        <taxon>Mucor</taxon>
    </lineage>
</organism>
<name>A0A8H7QIF1_9FUNG</name>
<comment type="caution">
    <text evidence="1">The sequence shown here is derived from an EMBL/GenBank/DDBJ whole genome shotgun (WGS) entry which is preliminary data.</text>
</comment>
<feature type="non-terminal residue" evidence="1">
    <location>
        <position position="572"/>
    </location>
</feature>
<reference evidence="1" key="1">
    <citation type="submission" date="2020-12" db="EMBL/GenBank/DDBJ databases">
        <title>Metabolic potential, ecology and presence of endohyphal bacteria is reflected in genomic diversity of Mucoromycotina.</title>
        <authorList>
            <person name="Muszewska A."/>
            <person name="Okrasinska A."/>
            <person name="Steczkiewicz K."/>
            <person name="Drgas O."/>
            <person name="Orlowska M."/>
            <person name="Perlinska-Lenart U."/>
            <person name="Aleksandrzak-Piekarczyk T."/>
            <person name="Szatraj K."/>
            <person name="Zielenkiewicz U."/>
            <person name="Pilsyk S."/>
            <person name="Malc E."/>
            <person name="Mieczkowski P."/>
            <person name="Kruszewska J.S."/>
            <person name="Biernat P."/>
            <person name="Pawlowska J."/>
        </authorList>
    </citation>
    <scope>NUCLEOTIDE SEQUENCE</scope>
    <source>
        <strain evidence="1">WA0000017839</strain>
    </source>
</reference>
<dbReference type="Proteomes" id="UP000603453">
    <property type="component" value="Unassembled WGS sequence"/>
</dbReference>
<proteinExistence type="predicted"/>
<dbReference type="EMBL" id="JAEPRD010000306">
    <property type="protein sequence ID" value="KAG2192238.1"/>
    <property type="molecule type" value="Genomic_DNA"/>
</dbReference>
<accession>A0A8H7QIF1</accession>
<dbReference type="OrthoDB" id="2279551at2759"/>
<evidence type="ECO:0000313" key="2">
    <source>
        <dbReference type="Proteomes" id="UP000603453"/>
    </source>
</evidence>
<evidence type="ECO:0000313" key="1">
    <source>
        <dbReference type="EMBL" id="KAG2192238.1"/>
    </source>
</evidence>
<dbReference type="AlphaFoldDB" id="A0A8H7QIF1"/>
<gene>
    <name evidence="1" type="ORF">INT47_009230</name>
</gene>
<protein>
    <submittedName>
        <fullName evidence="1">Uncharacterized protein</fullName>
    </submittedName>
</protein>
<sequence length="572" mass="65033">ANLLTASEPKYFSSLVQATNSPVISTSNTEPISSTSNSSRALPSRVLKDAFHLLDLIKVSLRHGLSKDFIRRFRDALFVIDSDDKRRVEAYLISIGTDWNTRLLVDPKFIFDRVRRYIPPPAELYPMVKLVFDKYQNELCSRTGLPLFDNEAVTMSNRILEEIRQGNVSDVVGGPALYTEIGEDKNGLMRYRCSRGTSSVEGSVHFNIIRKFASYNAGPRLTDAVLSDYRLYHNISVSSYMGSITRHGRTHNWHFSPWISQAINTMRIKLGHAPVQNYFGNCIGDTFSYTQTRETFGITRLPLELTRKYDMRPLDYTTSIIPASVNLSKQRIFDLCLIPVIKLPYIKYSTKQFLYHFLAYCQGTAFAVTAVHTKEETELFDALMISQRDLILSENSAHIMFDVFAKVWSSYCHPNNGIFYKTEEHLYSYYNVLEDRKKYGNTVLLNINISQYVRPATQNPARCHSCLTVPAISQPHQPSSETISQLFSGTQTIINMPVLIQPRPLQLVTRLLVPHPSNANQPPAVVTPVRKRRRNMCMVCNQINCGGTSKRIFCVNKCGVCQNITCPGRYVP</sequence>